<gene>
    <name evidence="1" type="ORF">O9K51_08354</name>
</gene>
<name>A0AB34FIM7_9HYPO</name>
<evidence type="ECO:0000313" key="1">
    <source>
        <dbReference type="EMBL" id="KAJ6438952.1"/>
    </source>
</evidence>
<dbReference type="Proteomes" id="UP001163105">
    <property type="component" value="Unassembled WGS sequence"/>
</dbReference>
<dbReference type="EMBL" id="JAQHRD010000007">
    <property type="protein sequence ID" value="KAJ6438952.1"/>
    <property type="molecule type" value="Genomic_DNA"/>
</dbReference>
<reference evidence="1" key="1">
    <citation type="submission" date="2023-01" db="EMBL/GenBank/DDBJ databases">
        <title>The growth and conidiation of Purpureocillium lavendulum are regulated by nitrogen source and histone H3K14 acetylation.</title>
        <authorList>
            <person name="Tang P."/>
            <person name="Han J."/>
            <person name="Zhang C."/>
            <person name="Tang P."/>
            <person name="Qi F."/>
            <person name="Zhang K."/>
            <person name="Liang L."/>
        </authorList>
    </citation>
    <scope>NUCLEOTIDE SEQUENCE</scope>
    <source>
        <strain evidence="1">YMF1.00683</strain>
    </source>
</reference>
<protein>
    <submittedName>
        <fullName evidence="1">Litaf-like zinc ribbon domain-containing</fullName>
    </submittedName>
</protein>
<evidence type="ECO:0000313" key="2">
    <source>
        <dbReference type="Proteomes" id="UP001163105"/>
    </source>
</evidence>
<dbReference type="AlphaFoldDB" id="A0AB34FIM7"/>
<organism evidence="1 2">
    <name type="scientific">Purpureocillium lavendulum</name>
    <dbReference type="NCBI Taxonomy" id="1247861"/>
    <lineage>
        <taxon>Eukaryota</taxon>
        <taxon>Fungi</taxon>
        <taxon>Dikarya</taxon>
        <taxon>Ascomycota</taxon>
        <taxon>Pezizomycotina</taxon>
        <taxon>Sordariomycetes</taxon>
        <taxon>Hypocreomycetidae</taxon>
        <taxon>Hypocreales</taxon>
        <taxon>Ophiocordycipitaceae</taxon>
        <taxon>Purpureocillium</taxon>
    </lineage>
</organism>
<keyword evidence="2" id="KW-1185">Reference proteome</keyword>
<comment type="caution">
    <text evidence="1">The sequence shown here is derived from an EMBL/GenBank/DDBJ whole genome shotgun (WGS) entry which is preliminary data.</text>
</comment>
<sequence>MELLPSTRSNEWGDILRDPLNDDWEHRIAEPTANHSQATNPEALDDQPLVNCTLSFRTLFAKGFFEERVAYNEWQGDQASMLPSLCNCAIILRLSDWTANICCTAIRYMTLSPGPHDDGAERLRLHALRIHGQANSQGQPQQGVQHSDQCNNAGTKLKNLGLAIAEIVCRTPFRRSDAGGAMHQKWNALRQTWEQIHEPDLLNLVHGSSKAEAIRRAVDFCLTARDPSPKAGGIGSFYLAFLEQVFAPYVAPFMLPAHVSRPDKVNALLIRVKAWAKIQQENHMRHGLRLRSWLLREEPMWPDQAFETPCPELNPVQRNPSECCVALRCLFPGT</sequence>
<accession>A0AB34FIM7</accession>
<proteinExistence type="predicted"/>